<dbReference type="Proteomes" id="UP000027195">
    <property type="component" value="Unassembled WGS sequence"/>
</dbReference>
<evidence type="ECO:0000313" key="3">
    <source>
        <dbReference type="Proteomes" id="UP000027195"/>
    </source>
</evidence>
<accession>A0A067M8W9</accession>
<sequence>MMVLIRTPPAWYLLLMIRLYPLRSFSLPRADTRNAAAGLTDGGILSPATQNSIGERGVVQELIRRSITTTRDPQRPISSIINQAPLDTRSRLVWLSLRRQCQLDIWTFKNRTPYFSNTRCDWRFELENTAPVFAVYIIQATGMWFFSKLWVAFWQGV</sequence>
<dbReference type="AlphaFoldDB" id="A0A067M8W9"/>
<dbReference type="HOGENOM" id="CLU_1677579_0_0_1"/>
<dbReference type="EMBL" id="KL198053">
    <property type="protein sequence ID" value="KDQ12009.1"/>
    <property type="molecule type" value="Genomic_DNA"/>
</dbReference>
<protein>
    <recommendedName>
        <fullName evidence="4">CUB domain-containing protein</fullName>
    </recommendedName>
</protein>
<feature type="signal peptide" evidence="1">
    <location>
        <begin position="1"/>
        <end position="24"/>
    </location>
</feature>
<dbReference type="InParanoid" id="A0A067M8W9"/>
<keyword evidence="1" id="KW-0732">Signal</keyword>
<evidence type="ECO:0008006" key="4">
    <source>
        <dbReference type="Google" id="ProtNLM"/>
    </source>
</evidence>
<evidence type="ECO:0000256" key="1">
    <source>
        <dbReference type="SAM" id="SignalP"/>
    </source>
</evidence>
<organism evidence="2 3">
    <name type="scientific">Botryobasidium botryosum (strain FD-172 SS1)</name>
    <dbReference type="NCBI Taxonomy" id="930990"/>
    <lineage>
        <taxon>Eukaryota</taxon>
        <taxon>Fungi</taxon>
        <taxon>Dikarya</taxon>
        <taxon>Basidiomycota</taxon>
        <taxon>Agaricomycotina</taxon>
        <taxon>Agaricomycetes</taxon>
        <taxon>Cantharellales</taxon>
        <taxon>Botryobasidiaceae</taxon>
        <taxon>Botryobasidium</taxon>
    </lineage>
</organism>
<reference evidence="3" key="1">
    <citation type="journal article" date="2014" name="Proc. Natl. Acad. Sci. U.S.A.">
        <title>Extensive sampling of basidiomycete genomes demonstrates inadequacy of the white-rot/brown-rot paradigm for wood decay fungi.</title>
        <authorList>
            <person name="Riley R."/>
            <person name="Salamov A.A."/>
            <person name="Brown D.W."/>
            <person name="Nagy L.G."/>
            <person name="Floudas D."/>
            <person name="Held B.W."/>
            <person name="Levasseur A."/>
            <person name="Lombard V."/>
            <person name="Morin E."/>
            <person name="Otillar R."/>
            <person name="Lindquist E.A."/>
            <person name="Sun H."/>
            <person name="LaButti K.M."/>
            <person name="Schmutz J."/>
            <person name="Jabbour D."/>
            <person name="Luo H."/>
            <person name="Baker S.E."/>
            <person name="Pisabarro A.G."/>
            <person name="Walton J.D."/>
            <person name="Blanchette R.A."/>
            <person name="Henrissat B."/>
            <person name="Martin F."/>
            <person name="Cullen D."/>
            <person name="Hibbett D.S."/>
            <person name="Grigoriev I.V."/>
        </authorList>
    </citation>
    <scope>NUCLEOTIDE SEQUENCE [LARGE SCALE GENOMIC DNA]</scope>
    <source>
        <strain evidence="3">FD-172 SS1</strain>
    </source>
</reference>
<proteinExistence type="predicted"/>
<gene>
    <name evidence="2" type="ORF">BOTBODRAFT_428969</name>
</gene>
<feature type="chain" id="PRO_5001641099" description="CUB domain-containing protein" evidence="1">
    <location>
        <begin position="25"/>
        <end position="157"/>
    </location>
</feature>
<keyword evidence="3" id="KW-1185">Reference proteome</keyword>
<evidence type="ECO:0000313" key="2">
    <source>
        <dbReference type="EMBL" id="KDQ12009.1"/>
    </source>
</evidence>
<name>A0A067M8W9_BOTB1</name>